<evidence type="ECO:0000259" key="2">
    <source>
        <dbReference type="Pfam" id="PF03109"/>
    </source>
</evidence>
<sequence>MQTTARRLGALGLVLVGGDYASDHVPSRAGRVAYAGASTFVDFKLHVPKKPATTATESDFGPPSSIDAKDPAMVAYKSALQAFNLRTAERLLHLCLTNGGVFTKMGQQIASMNHGLPTEYTSTLSQLQDQARPVSGAEAKAAVAAELGAPIDKLFFEFDENPIAAASLAQVHRAVTKDGVEVAVKVQYPALAVQMGSDLWSVAQAIRAMNYTWDIDMSWLVPEMETALYAELNFDAEKQNSRKIAHLFQNNPFVYIPKVLDNYSTTRVLTMEFMRGAKVTDTDAIERMHLRPLVVAKHVSSLFAEMLFCSGFVHCDPHPGNLFVRPHPTLPNEAQIILLDHGLYRQLDETFRITFCELWKGLLLRDAALVDACSDKFGIKQYAKLLPLIFTYRGMHSNNKLAGQISAADRAAIVEDLKALERGDVTAFLETLPRDMLFVLRSTNLTRSLNKELGGSSRQRFHVFGKYAMKGLVQDHAQRDAVAPMTWRETLWFQYEYANLKLRLRLIDTAMGLYQRYYGIDVGPDKATG</sequence>
<dbReference type="eggNOG" id="KOG1235">
    <property type="taxonomic scope" value="Eukaryota"/>
</dbReference>
<dbReference type="SUPFAM" id="SSF56112">
    <property type="entry name" value="Protein kinase-like (PK-like)"/>
    <property type="match status" value="1"/>
</dbReference>
<dbReference type="InterPro" id="IPR051130">
    <property type="entry name" value="Mito_struct-func_regulator"/>
</dbReference>
<dbReference type="OrthoDB" id="427480at2759"/>
<dbReference type="InterPro" id="IPR045307">
    <property type="entry name" value="ADCK1_dom"/>
</dbReference>
<dbReference type="GO" id="GO:0016301">
    <property type="term" value="F:kinase activity"/>
    <property type="evidence" value="ECO:0007669"/>
    <property type="project" value="UniProtKB-KW"/>
</dbReference>
<evidence type="ECO:0000256" key="1">
    <source>
        <dbReference type="ARBA" id="ARBA00009670"/>
    </source>
</evidence>
<name>T0S1Z9_SAPDV</name>
<evidence type="ECO:0000313" key="3">
    <source>
        <dbReference type="EMBL" id="EQC36782.1"/>
    </source>
</evidence>
<dbReference type="STRING" id="1156394.T0S1Z9"/>
<feature type="domain" description="ABC1 atypical kinase-like" evidence="2">
    <location>
        <begin position="126"/>
        <end position="370"/>
    </location>
</feature>
<accession>T0S1Z9</accession>
<dbReference type="AlphaFoldDB" id="T0S1Z9"/>
<dbReference type="RefSeq" id="XP_008609563.1">
    <property type="nucleotide sequence ID" value="XM_008611341.1"/>
</dbReference>
<dbReference type="Proteomes" id="UP000030762">
    <property type="component" value="Unassembled WGS sequence"/>
</dbReference>
<dbReference type="EMBL" id="JH767146">
    <property type="protein sequence ID" value="EQC36782.1"/>
    <property type="molecule type" value="Genomic_DNA"/>
</dbReference>
<dbReference type="CDD" id="cd13969">
    <property type="entry name" value="ADCK1-like"/>
    <property type="match status" value="1"/>
</dbReference>
<dbReference type="Pfam" id="PF03109">
    <property type="entry name" value="ABC1"/>
    <property type="match status" value="1"/>
</dbReference>
<keyword evidence="3" id="KW-0418">Kinase</keyword>
<evidence type="ECO:0000313" key="4">
    <source>
        <dbReference type="Proteomes" id="UP000030762"/>
    </source>
</evidence>
<dbReference type="PANTHER" id="PTHR43173">
    <property type="entry name" value="ABC1 FAMILY PROTEIN"/>
    <property type="match status" value="1"/>
</dbReference>
<keyword evidence="4" id="KW-1185">Reference proteome</keyword>
<dbReference type="PANTHER" id="PTHR43173:SF28">
    <property type="entry name" value="AARF DOMAIN CONTAINING KINASE 5"/>
    <property type="match status" value="1"/>
</dbReference>
<dbReference type="VEuPathDB" id="FungiDB:SDRG_05616"/>
<dbReference type="InParanoid" id="T0S1Z9"/>
<dbReference type="InterPro" id="IPR011009">
    <property type="entry name" value="Kinase-like_dom_sf"/>
</dbReference>
<organism evidence="3 4">
    <name type="scientific">Saprolegnia diclina (strain VS20)</name>
    <dbReference type="NCBI Taxonomy" id="1156394"/>
    <lineage>
        <taxon>Eukaryota</taxon>
        <taxon>Sar</taxon>
        <taxon>Stramenopiles</taxon>
        <taxon>Oomycota</taxon>
        <taxon>Saprolegniomycetes</taxon>
        <taxon>Saprolegniales</taxon>
        <taxon>Saprolegniaceae</taxon>
        <taxon>Saprolegnia</taxon>
    </lineage>
</organism>
<gene>
    <name evidence="3" type="ORF">SDRG_05616</name>
</gene>
<dbReference type="InterPro" id="IPR004147">
    <property type="entry name" value="ABC1_dom"/>
</dbReference>
<keyword evidence="3" id="KW-0808">Transferase</keyword>
<dbReference type="OMA" id="KVQYPWI"/>
<proteinExistence type="inferred from homology"/>
<protein>
    <submittedName>
        <fullName evidence="3">Atypical/ABC1 protein kinase</fullName>
    </submittedName>
</protein>
<comment type="similarity">
    <text evidence="1">Belongs to the protein kinase superfamily. ADCK protein kinase family.</text>
</comment>
<dbReference type="GeneID" id="19946343"/>
<reference evidence="3 4" key="1">
    <citation type="submission" date="2012-04" db="EMBL/GenBank/DDBJ databases">
        <title>The Genome Sequence of Saprolegnia declina VS20.</title>
        <authorList>
            <consortium name="The Broad Institute Genome Sequencing Platform"/>
            <person name="Russ C."/>
            <person name="Nusbaum C."/>
            <person name="Tyler B."/>
            <person name="van West P."/>
            <person name="Dieguez-Uribeondo J."/>
            <person name="de Bruijn I."/>
            <person name="Tripathy S."/>
            <person name="Jiang R."/>
            <person name="Young S.K."/>
            <person name="Zeng Q."/>
            <person name="Gargeya S."/>
            <person name="Fitzgerald M."/>
            <person name="Haas B."/>
            <person name="Abouelleil A."/>
            <person name="Alvarado L."/>
            <person name="Arachchi H.M."/>
            <person name="Berlin A."/>
            <person name="Chapman S.B."/>
            <person name="Goldberg J."/>
            <person name="Griggs A."/>
            <person name="Gujja S."/>
            <person name="Hansen M."/>
            <person name="Howarth C."/>
            <person name="Imamovic A."/>
            <person name="Larimer J."/>
            <person name="McCowen C."/>
            <person name="Montmayeur A."/>
            <person name="Murphy C."/>
            <person name="Neiman D."/>
            <person name="Pearson M."/>
            <person name="Priest M."/>
            <person name="Roberts A."/>
            <person name="Saif S."/>
            <person name="Shea T."/>
            <person name="Sisk P."/>
            <person name="Sykes S."/>
            <person name="Wortman J."/>
            <person name="Nusbaum C."/>
            <person name="Birren B."/>
        </authorList>
    </citation>
    <scope>NUCLEOTIDE SEQUENCE [LARGE SCALE GENOMIC DNA]</scope>
    <source>
        <strain evidence="3 4">VS20</strain>
    </source>
</reference>